<dbReference type="GO" id="GO:0003700">
    <property type="term" value="F:DNA-binding transcription factor activity"/>
    <property type="evidence" value="ECO:0007669"/>
    <property type="project" value="InterPro"/>
</dbReference>
<sequence length="144" mass="16749">MPVFPRIYLYRRVLSAKRYIEENYHLPINLDEISGEAAFSKFHFVRIFKMAYGKTPHRFLTGLRIDKAKLLLQTGMPVSGVCFSVGFESVSTFTTLFRRFVLQTPAKYQQLQLARKMQMKVSPLKFIPGCFVQKIGWAKNSNFQ</sequence>
<dbReference type="PROSITE" id="PS01124">
    <property type="entry name" value="HTH_ARAC_FAMILY_2"/>
    <property type="match status" value="1"/>
</dbReference>
<evidence type="ECO:0000256" key="2">
    <source>
        <dbReference type="ARBA" id="ARBA00023125"/>
    </source>
</evidence>
<dbReference type="InterPro" id="IPR009057">
    <property type="entry name" value="Homeodomain-like_sf"/>
</dbReference>
<dbReference type="SMART" id="SM00342">
    <property type="entry name" value="HTH_ARAC"/>
    <property type="match status" value="1"/>
</dbReference>
<dbReference type="RefSeq" id="WP_160906358.1">
    <property type="nucleotide sequence ID" value="NZ_WVHS01000002.1"/>
</dbReference>
<reference evidence="5 6" key="1">
    <citation type="submission" date="2019-11" db="EMBL/GenBank/DDBJ databases">
        <title>Pedobacter sp. HMF7056 Genome sequencing and assembly.</title>
        <authorList>
            <person name="Kang H."/>
            <person name="Kim H."/>
            <person name="Joh K."/>
        </authorList>
    </citation>
    <scope>NUCLEOTIDE SEQUENCE [LARGE SCALE GENOMIC DNA]</scope>
    <source>
        <strain evidence="5 6">HMF7056</strain>
    </source>
</reference>
<keyword evidence="2" id="KW-0238">DNA-binding</keyword>
<evidence type="ECO:0000259" key="4">
    <source>
        <dbReference type="PROSITE" id="PS01124"/>
    </source>
</evidence>
<dbReference type="SUPFAM" id="SSF46689">
    <property type="entry name" value="Homeodomain-like"/>
    <property type="match status" value="2"/>
</dbReference>
<evidence type="ECO:0000256" key="1">
    <source>
        <dbReference type="ARBA" id="ARBA00023015"/>
    </source>
</evidence>
<name>A0A7K1XWZ8_9SPHI</name>
<accession>A0A7K1XWZ8</accession>
<dbReference type="PANTHER" id="PTHR43280:SF28">
    <property type="entry name" value="HTH-TYPE TRANSCRIPTIONAL ACTIVATOR RHAS"/>
    <property type="match status" value="1"/>
</dbReference>
<organism evidence="5 6">
    <name type="scientific">Hufsiella ginkgonis</name>
    <dbReference type="NCBI Taxonomy" id="2695274"/>
    <lineage>
        <taxon>Bacteria</taxon>
        <taxon>Pseudomonadati</taxon>
        <taxon>Bacteroidota</taxon>
        <taxon>Sphingobacteriia</taxon>
        <taxon>Sphingobacteriales</taxon>
        <taxon>Sphingobacteriaceae</taxon>
        <taxon>Hufsiella</taxon>
    </lineage>
</organism>
<dbReference type="InterPro" id="IPR018060">
    <property type="entry name" value="HTH_AraC"/>
</dbReference>
<evidence type="ECO:0000256" key="3">
    <source>
        <dbReference type="ARBA" id="ARBA00023163"/>
    </source>
</evidence>
<feature type="domain" description="HTH araC/xylS-type" evidence="4">
    <location>
        <begin position="14"/>
        <end position="111"/>
    </location>
</feature>
<dbReference type="Gene3D" id="1.10.10.60">
    <property type="entry name" value="Homeodomain-like"/>
    <property type="match status" value="2"/>
</dbReference>
<dbReference type="Proteomes" id="UP000451233">
    <property type="component" value="Unassembled WGS sequence"/>
</dbReference>
<keyword evidence="1" id="KW-0805">Transcription regulation</keyword>
<dbReference type="EMBL" id="WVHS01000002">
    <property type="protein sequence ID" value="MXV15357.1"/>
    <property type="molecule type" value="Genomic_DNA"/>
</dbReference>
<evidence type="ECO:0000313" key="6">
    <source>
        <dbReference type="Proteomes" id="UP000451233"/>
    </source>
</evidence>
<dbReference type="PANTHER" id="PTHR43280">
    <property type="entry name" value="ARAC-FAMILY TRANSCRIPTIONAL REGULATOR"/>
    <property type="match status" value="1"/>
</dbReference>
<dbReference type="Pfam" id="PF12833">
    <property type="entry name" value="HTH_18"/>
    <property type="match status" value="1"/>
</dbReference>
<proteinExistence type="predicted"/>
<keyword evidence="6" id="KW-1185">Reference proteome</keyword>
<keyword evidence="3" id="KW-0804">Transcription</keyword>
<dbReference type="GO" id="GO:0043565">
    <property type="term" value="F:sequence-specific DNA binding"/>
    <property type="evidence" value="ECO:0007669"/>
    <property type="project" value="InterPro"/>
</dbReference>
<protein>
    <submittedName>
        <fullName evidence="5">Helix-turn-helix domain-containing protein</fullName>
    </submittedName>
</protein>
<comment type="caution">
    <text evidence="5">The sequence shown here is derived from an EMBL/GenBank/DDBJ whole genome shotgun (WGS) entry which is preliminary data.</text>
</comment>
<evidence type="ECO:0000313" key="5">
    <source>
        <dbReference type="EMBL" id="MXV15357.1"/>
    </source>
</evidence>
<dbReference type="AlphaFoldDB" id="A0A7K1XWZ8"/>
<gene>
    <name evidence="5" type="ORF">GS398_08590</name>
</gene>